<name>A0A511XFL8_9PROT</name>
<keyword evidence="3" id="KW-1185">Reference proteome</keyword>
<comment type="caution">
    <text evidence="2">The sequence shown here is derived from an EMBL/GenBank/DDBJ whole genome shotgun (WGS) entry which is preliminary data.</text>
</comment>
<protein>
    <submittedName>
        <fullName evidence="2">Uncharacterized protein</fullName>
    </submittedName>
</protein>
<sequence>MAHGGARPGAGRKPGSRNKKELNWNGKLLVDLEELVSPNSDIVDPLTGMTVAELAGVSPLLFLARIYRNRGLSPVVRTDAAKAALSYSHARLSAPKSEQASFFQSDSSDGDWEEDLPPVSKRN</sequence>
<gene>
    <name evidence="2" type="ORF">ANI02nite_36400</name>
</gene>
<proteinExistence type="predicted"/>
<reference evidence="2 3" key="1">
    <citation type="submission" date="2019-07" db="EMBL/GenBank/DDBJ databases">
        <title>Whole genome shotgun sequence of Acetobacter nitrogenifigens NBRC 105050.</title>
        <authorList>
            <person name="Hosoyama A."/>
            <person name="Uohara A."/>
            <person name="Ohji S."/>
            <person name="Ichikawa N."/>
        </authorList>
    </citation>
    <scope>NUCLEOTIDE SEQUENCE [LARGE SCALE GENOMIC DNA]</scope>
    <source>
        <strain evidence="2 3">NBRC 105050</strain>
    </source>
</reference>
<feature type="region of interest" description="Disordered" evidence="1">
    <location>
        <begin position="94"/>
        <end position="123"/>
    </location>
</feature>
<dbReference type="OrthoDB" id="7272963at2"/>
<dbReference type="EMBL" id="BJYF01000079">
    <property type="protein sequence ID" value="GEN61756.1"/>
    <property type="molecule type" value="Genomic_DNA"/>
</dbReference>
<dbReference type="RefSeq" id="WP_026399196.1">
    <property type="nucleotide sequence ID" value="NZ_AUBI01000047.1"/>
</dbReference>
<feature type="region of interest" description="Disordered" evidence="1">
    <location>
        <begin position="1"/>
        <end position="20"/>
    </location>
</feature>
<feature type="compositionally biased region" description="Polar residues" evidence="1">
    <location>
        <begin position="96"/>
        <end position="107"/>
    </location>
</feature>
<evidence type="ECO:0000313" key="2">
    <source>
        <dbReference type="EMBL" id="GEN61756.1"/>
    </source>
</evidence>
<evidence type="ECO:0000256" key="1">
    <source>
        <dbReference type="SAM" id="MobiDB-lite"/>
    </source>
</evidence>
<dbReference type="Proteomes" id="UP000321635">
    <property type="component" value="Unassembled WGS sequence"/>
</dbReference>
<accession>A0A511XFL8</accession>
<organism evidence="2 3">
    <name type="scientific">Acetobacter nitrogenifigens DSM 23921 = NBRC 105050</name>
    <dbReference type="NCBI Taxonomy" id="1120919"/>
    <lineage>
        <taxon>Bacteria</taxon>
        <taxon>Pseudomonadati</taxon>
        <taxon>Pseudomonadota</taxon>
        <taxon>Alphaproteobacteria</taxon>
        <taxon>Acetobacterales</taxon>
        <taxon>Acetobacteraceae</taxon>
        <taxon>Acetobacter</taxon>
    </lineage>
</organism>
<dbReference type="AlphaFoldDB" id="A0A511XFL8"/>
<evidence type="ECO:0000313" key="3">
    <source>
        <dbReference type="Proteomes" id="UP000321635"/>
    </source>
</evidence>